<proteinExistence type="predicted"/>
<name>A0A834UC68_VESPE</name>
<sequence>MRRERGDGVGIDDGVGLVLVLVRSGGGGSDGESTTLATSTVGSAALRAILISMGGGAWYAMMAVTPESQGLNSPRTEDQRGNFPYRGLKASCLLFPCFPETGATFPYVNGDNMIIHSVTDLMKGARSTGLSMRFEMESIRGCRLFGFIVSSNRGL</sequence>
<dbReference type="Proteomes" id="UP000600918">
    <property type="component" value="Unassembled WGS sequence"/>
</dbReference>
<comment type="caution">
    <text evidence="1">The sequence shown here is derived from an EMBL/GenBank/DDBJ whole genome shotgun (WGS) entry which is preliminary data.</text>
</comment>
<dbReference type="AlphaFoldDB" id="A0A834UC68"/>
<reference evidence="1" key="1">
    <citation type="journal article" date="2020" name="G3 (Bethesda)">
        <title>High-Quality Assemblies for Three Invasive Social Wasps from the &lt;i&gt;Vespula&lt;/i&gt; Genus.</title>
        <authorList>
            <person name="Harrop T.W.R."/>
            <person name="Guhlin J."/>
            <person name="McLaughlin G.M."/>
            <person name="Permina E."/>
            <person name="Stockwell P."/>
            <person name="Gilligan J."/>
            <person name="Le Lec M.F."/>
            <person name="Gruber M.A.M."/>
            <person name="Quinn O."/>
            <person name="Lovegrove M."/>
            <person name="Duncan E.J."/>
            <person name="Remnant E.J."/>
            <person name="Van Eeckhoven J."/>
            <person name="Graham B."/>
            <person name="Knapp R.A."/>
            <person name="Langford K.W."/>
            <person name="Kronenberg Z."/>
            <person name="Press M.O."/>
            <person name="Eacker S.M."/>
            <person name="Wilson-Rankin E.E."/>
            <person name="Purcell J."/>
            <person name="Lester P.J."/>
            <person name="Dearden P.K."/>
        </authorList>
    </citation>
    <scope>NUCLEOTIDE SEQUENCE</scope>
    <source>
        <strain evidence="1">Volc-1</strain>
    </source>
</reference>
<organism evidence="1 2">
    <name type="scientific">Vespula pensylvanica</name>
    <name type="common">Western yellow jacket</name>
    <name type="synonym">Wasp</name>
    <dbReference type="NCBI Taxonomy" id="30213"/>
    <lineage>
        <taxon>Eukaryota</taxon>
        <taxon>Metazoa</taxon>
        <taxon>Ecdysozoa</taxon>
        <taxon>Arthropoda</taxon>
        <taxon>Hexapoda</taxon>
        <taxon>Insecta</taxon>
        <taxon>Pterygota</taxon>
        <taxon>Neoptera</taxon>
        <taxon>Endopterygota</taxon>
        <taxon>Hymenoptera</taxon>
        <taxon>Apocrita</taxon>
        <taxon>Aculeata</taxon>
        <taxon>Vespoidea</taxon>
        <taxon>Vespidae</taxon>
        <taxon>Vespinae</taxon>
        <taxon>Vespula</taxon>
    </lineage>
</organism>
<protein>
    <submittedName>
        <fullName evidence="1">Uncharacterized protein</fullName>
    </submittedName>
</protein>
<accession>A0A834UC68</accession>
<dbReference type="EMBL" id="JACSDY010000004">
    <property type="protein sequence ID" value="KAF7429642.1"/>
    <property type="molecule type" value="Genomic_DNA"/>
</dbReference>
<evidence type="ECO:0000313" key="2">
    <source>
        <dbReference type="Proteomes" id="UP000600918"/>
    </source>
</evidence>
<gene>
    <name evidence="1" type="ORF">H0235_006040</name>
</gene>
<keyword evidence="2" id="KW-1185">Reference proteome</keyword>
<evidence type="ECO:0000313" key="1">
    <source>
        <dbReference type="EMBL" id="KAF7429642.1"/>
    </source>
</evidence>